<accession>A0ABW1BEJ7</accession>
<dbReference type="RefSeq" id="WP_272172831.1">
    <property type="nucleotide sequence ID" value="NZ_JAQOSL010000067.1"/>
</dbReference>
<gene>
    <name evidence="2" type="ORF">ACFQGO_29620</name>
</gene>
<proteinExistence type="predicted"/>
<evidence type="ECO:0000313" key="3">
    <source>
        <dbReference type="Proteomes" id="UP001596112"/>
    </source>
</evidence>
<dbReference type="Proteomes" id="UP001596112">
    <property type="component" value="Unassembled WGS sequence"/>
</dbReference>
<evidence type="ECO:0000313" key="2">
    <source>
        <dbReference type="EMBL" id="MFC5811614.1"/>
    </source>
</evidence>
<keyword evidence="3" id="KW-1185">Reference proteome</keyword>
<comment type="caution">
    <text evidence="2">The sequence shown here is derived from an EMBL/GenBank/DDBJ whole genome shotgun (WGS) entry which is preliminary data.</text>
</comment>
<evidence type="ECO:0008006" key="4">
    <source>
        <dbReference type="Google" id="ProtNLM"/>
    </source>
</evidence>
<dbReference type="EMBL" id="JBHSNZ010000026">
    <property type="protein sequence ID" value="MFC5811614.1"/>
    <property type="molecule type" value="Genomic_DNA"/>
</dbReference>
<feature type="region of interest" description="Disordered" evidence="1">
    <location>
        <begin position="564"/>
        <end position="584"/>
    </location>
</feature>
<reference evidence="3" key="1">
    <citation type="journal article" date="2019" name="Int. J. Syst. Evol. Microbiol.">
        <title>The Global Catalogue of Microorganisms (GCM) 10K type strain sequencing project: providing services to taxonomists for standard genome sequencing and annotation.</title>
        <authorList>
            <consortium name="The Broad Institute Genomics Platform"/>
            <consortium name="The Broad Institute Genome Sequencing Center for Infectious Disease"/>
            <person name="Wu L."/>
            <person name="Ma J."/>
        </authorList>
    </citation>
    <scope>NUCLEOTIDE SEQUENCE [LARGE SCALE GENOMIC DNA]</scope>
    <source>
        <strain evidence="3">JCM 9918</strain>
    </source>
</reference>
<sequence length="611" mass="66274">MDRSPFALFGERAAALLQDWQQDNKRRLFAVAPVESGGSGALLVSASVRDDSMQQPKRRMIIKLCPPDASSEARRLKDAWDSCPRGDTRFRTAHLVQPLYDPLPVDNGKLLFQAVAGGQQMVTLGAALRQERLPGIAAAITRSLLAEWNPDDDGSEMTASDFVTEILDRRTAPDSGLTTWTYRTLGVTPEDRWISFADHGVVPNPLCLHQGCPQDAGVISYAVRGRAHGDLHPENVMVPEDHDSRTDDFVLIDLSRFSQKALLARDPVHLLLGLIAAGFLPHLTGDARGELVDLLVGRRPSGLLIPQGLRRLVDDTRAAADAWACDVLGIATEWKHQWLLSVQACALMFSARDRFRGRPFDEGDRLWFYGLAAVAARTYLQAIGRYEPMLPAAVPAVPAPARPTCAPAQPPAPAPELSLAPSPAPTPARLPMPVHVPGEELAGPAATVVGDHHAVTAAATAPAAVQPPPLFDPQPLLATLEKIRGAFERPLEHLEHHRTTRVFGELLQSVAVRAGLLDRQLGDQIQAAGAGLPAAVDRSVYRVRRHLQKVVRDATDQRLLLAPVDTGHGSTGQGRSFSARQPSRALQEQLRKSLEALLTATRVAEQLLAHS</sequence>
<evidence type="ECO:0000256" key="1">
    <source>
        <dbReference type="SAM" id="MobiDB-lite"/>
    </source>
</evidence>
<feature type="region of interest" description="Disordered" evidence="1">
    <location>
        <begin position="400"/>
        <end position="430"/>
    </location>
</feature>
<feature type="compositionally biased region" description="Polar residues" evidence="1">
    <location>
        <begin position="573"/>
        <end position="584"/>
    </location>
</feature>
<name>A0ABW1BEJ7_9ACTN</name>
<protein>
    <recommendedName>
        <fullName evidence="4">Protein kinase domain-containing protein</fullName>
    </recommendedName>
</protein>
<organism evidence="2 3">
    <name type="scientific">Streptomyces heilongjiangensis</name>
    <dbReference type="NCBI Taxonomy" id="945052"/>
    <lineage>
        <taxon>Bacteria</taxon>
        <taxon>Bacillati</taxon>
        <taxon>Actinomycetota</taxon>
        <taxon>Actinomycetes</taxon>
        <taxon>Kitasatosporales</taxon>
        <taxon>Streptomycetaceae</taxon>
        <taxon>Streptomyces</taxon>
    </lineage>
</organism>